<dbReference type="FunFam" id="2.130.10.10:FF:000870">
    <property type="entry name" value="WD repeat-containing protein"/>
    <property type="match status" value="1"/>
</dbReference>
<protein>
    <recommendedName>
        <fullName evidence="8">Anaphase-promoting complex subunit 4 WD40 domain-containing protein</fullName>
    </recommendedName>
</protein>
<comment type="similarity">
    <text evidence="3">Belongs to the THOC3 family.</text>
</comment>
<accession>A0A1V6Z8Y1</accession>
<comment type="caution">
    <text evidence="6">The sequence shown here is derived from an EMBL/GenBank/DDBJ whole genome shotgun (WGS) entry which is preliminary data.</text>
</comment>
<dbReference type="InterPro" id="IPR001680">
    <property type="entry name" value="WD40_rpt"/>
</dbReference>
<organism evidence="6 7">
    <name type="scientific">Penicillium nalgiovense</name>
    <dbReference type="NCBI Taxonomy" id="60175"/>
    <lineage>
        <taxon>Eukaryota</taxon>
        <taxon>Fungi</taxon>
        <taxon>Dikarya</taxon>
        <taxon>Ascomycota</taxon>
        <taxon>Pezizomycotina</taxon>
        <taxon>Eurotiomycetes</taxon>
        <taxon>Eurotiomycetidae</taxon>
        <taxon>Eurotiales</taxon>
        <taxon>Aspergillaceae</taxon>
        <taxon>Penicillium</taxon>
    </lineage>
</organism>
<dbReference type="AlphaFoldDB" id="A0A1V6Z8Y1"/>
<feature type="repeat" description="WD" evidence="4">
    <location>
        <begin position="109"/>
        <end position="134"/>
    </location>
</feature>
<dbReference type="PANTHER" id="PTHR22839:SF0">
    <property type="entry name" value="THO COMPLEX SUBUNIT 3"/>
    <property type="match status" value="1"/>
</dbReference>
<dbReference type="SMART" id="SM00320">
    <property type="entry name" value="WD40"/>
    <property type="match status" value="4"/>
</dbReference>
<proteinExistence type="inferred from homology"/>
<gene>
    <name evidence="6" type="ORF">PENNAL_c0001G10007</name>
</gene>
<evidence type="ECO:0000256" key="5">
    <source>
        <dbReference type="SAM" id="MobiDB-lite"/>
    </source>
</evidence>
<evidence type="ECO:0000256" key="3">
    <source>
        <dbReference type="ARBA" id="ARBA00046343"/>
    </source>
</evidence>
<dbReference type="STRING" id="60175.A0A1V6Z8Y1"/>
<dbReference type="SUPFAM" id="SSF50978">
    <property type="entry name" value="WD40 repeat-like"/>
    <property type="match status" value="1"/>
</dbReference>
<dbReference type="Gene3D" id="2.130.10.10">
    <property type="entry name" value="YVTN repeat-like/Quinoprotein amine dehydrogenase"/>
    <property type="match status" value="2"/>
</dbReference>
<dbReference type="PROSITE" id="PS50294">
    <property type="entry name" value="WD_REPEATS_REGION"/>
    <property type="match status" value="3"/>
</dbReference>
<dbReference type="GO" id="GO:0006406">
    <property type="term" value="P:mRNA export from nucleus"/>
    <property type="evidence" value="ECO:0007669"/>
    <property type="project" value="InterPro"/>
</dbReference>
<evidence type="ECO:0000256" key="1">
    <source>
        <dbReference type="ARBA" id="ARBA00022574"/>
    </source>
</evidence>
<dbReference type="Pfam" id="PF00400">
    <property type="entry name" value="WD40"/>
    <property type="match status" value="4"/>
</dbReference>
<dbReference type="InterPro" id="IPR020472">
    <property type="entry name" value="WD40_PAC1"/>
</dbReference>
<keyword evidence="7" id="KW-1185">Reference proteome</keyword>
<keyword evidence="1 4" id="KW-0853">WD repeat</keyword>
<feature type="region of interest" description="Disordered" evidence="5">
    <location>
        <begin position="43"/>
        <end position="72"/>
    </location>
</feature>
<dbReference type="GO" id="GO:0000445">
    <property type="term" value="C:THO complex part of transcription export complex"/>
    <property type="evidence" value="ECO:0007669"/>
    <property type="project" value="TreeGrafter"/>
</dbReference>
<dbReference type="InterPro" id="IPR036322">
    <property type="entry name" value="WD40_repeat_dom_sf"/>
</dbReference>
<keyword evidence="2" id="KW-0677">Repeat</keyword>
<dbReference type="InterPro" id="IPR019775">
    <property type="entry name" value="WD40_repeat_CS"/>
</dbReference>
<dbReference type="PROSITE" id="PS50082">
    <property type="entry name" value="WD_REPEATS_2"/>
    <property type="match status" value="3"/>
</dbReference>
<sequence length="455" mass="48295">MAAPDNDPPAISGFLEAVSEYFPSVHHSSNNIQPELLSPIASTSATASAAGSNAGSPVSRQLLEEEDEEMAPAPRRELLHKDHFAFVFGSVKTQNYLDPVSKGPGSHTIRTLAWNPTGQLIATGSADRTLRIWNPDRPHVRYSTELRGHTAGIEKALFNPVRDAELASCSADGTVRFWDVRSKTCVSRLDVGGEAFTLSWSADGSTMIVGKKVIVQRCDSADLMPLDDTLIPISVQFPSSPTTHPDGVNALNLPSSTPGATTYTALDPRPQTVQTNATTFSWCMPTPERPEQHVFVTTGEGKVKIMSYPSFDIMHTLNAHTSACLSIALAPTGRYLAVGGSDALISLWDTTDWICRRTLSSENGGAIRGVSWSFDGRFIVGACDEIGCGGNGLEIFHAESGDSIYTIPTAGVNAGVSAVAWHPSRYWLAYSTTTDGPGSSSTGGLKIVGAAGGGL</sequence>
<evidence type="ECO:0000313" key="7">
    <source>
        <dbReference type="Proteomes" id="UP000191691"/>
    </source>
</evidence>
<dbReference type="InterPro" id="IPR040132">
    <property type="entry name" value="Tex1/THOC3"/>
</dbReference>
<dbReference type="PROSITE" id="PS00678">
    <property type="entry name" value="WD_REPEATS_1"/>
    <property type="match status" value="1"/>
</dbReference>
<dbReference type="PRINTS" id="PR00320">
    <property type="entry name" value="GPROTEINBRPT"/>
</dbReference>
<feature type="repeat" description="WD" evidence="4">
    <location>
        <begin position="317"/>
        <end position="349"/>
    </location>
</feature>
<dbReference type="OMA" id="RIRVWIA"/>
<name>A0A1V6Z8Y1_PENNA</name>
<dbReference type="EMBL" id="MOOB01000001">
    <property type="protein sequence ID" value="OQE96107.1"/>
    <property type="molecule type" value="Genomic_DNA"/>
</dbReference>
<feature type="repeat" description="WD" evidence="4">
    <location>
        <begin position="146"/>
        <end position="188"/>
    </location>
</feature>
<evidence type="ECO:0000256" key="4">
    <source>
        <dbReference type="PROSITE-ProRule" id="PRU00221"/>
    </source>
</evidence>
<evidence type="ECO:0000256" key="2">
    <source>
        <dbReference type="ARBA" id="ARBA00022737"/>
    </source>
</evidence>
<dbReference type="Proteomes" id="UP000191691">
    <property type="component" value="Unassembled WGS sequence"/>
</dbReference>
<reference evidence="7" key="1">
    <citation type="journal article" date="2017" name="Nat. Microbiol.">
        <title>Global analysis of biosynthetic gene clusters reveals vast potential of secondary metabolite production in Penicillium species.</title>
        <authorList>
            <person name="Nielsen J.C."/>
            <person name="Grijseels S."/>
            <person name="Prigent S."/>
            <person name="Ji B."/>
            <person name="Dainat J."/>
            <person name="Nielsen K.F."/>
            <person name="Frisvad J.C."/>
            <person name="Workman M."/>
            <person name="Nielsen J."/>
        </authorList>
    </citation>
    <scope>NUCLEOTIDE SEQUENCE [LARGE SCALE GENOMIC DNA]</scope>
    <source>
        <strain evidence="7">IBT 13039</strain>
    </source>
</reference>
<evidence type="ECO:0000313" key="6">
    <source>
        <dbReference type="EMBL" id="OQE96107.1"/>
    </source>
</evidence>
<evidence type="ECO:0008006" key="8">
    <source>
        <dbReference type="Google" id="ProtNLM"/>
    </source>
</evidence>
<feature type="compositionally biased region" description="Low complexity" evidence="5">
    <location>
        <begin position="43"/>
        <end position="56"/>
    </location>
</feature>
<dbReference type="PANTHER" id="PTHR22839">
    <property type="entry name" value="THO COMPLEX SUBUNIT 3 THO3"/>
    <property type="match status" value="1"/>
</dbReference>
<dbReference type="InterPro" id="IPR015943">
    <property type="entry name" value="WD40/YVTN_repeat-like_dom_sf"/>
</dbReference>